<feature type="repeat" description="ANK" evidence="3">
    <location>
        <begin position="552"/>
        <end position="584"/>
    </location>
</feature>
<evidence type="ECO:0000259" key="5">
    <source>
        <dbReference type="Pfam" id="PF22939"/>
    </source>
</evidence>
<dbReference type="Gene3D" id="1.25.40.20">
    <property type="entry name" value="Ankyrin repeat-containing domain"/>
    <property type="match status" value="5"/>
</dbReference>
<dbReference type="PANTHER" id="PTHR24126">
    <property type="entry name" value="ANKYRIN REPEAT, PH AND SEC7 DOMAIN CONTAINING PROTEIN SECG-RELATED"/>
    <property type="match status" value="1"/>
</dbReference>
<dbReference type="InterPro" id="IPR002110">
    <property type="entry name" value="Ankyrin_rpt"/>
</dbReference>
<feature type="repeat" description="ANK" evidence="3">
    <location>
        <begin position="518"/>
        <end position="550"/>
    </location>
</feature>
<keyword evidence="1" id="KW-0677">Repeat</keyword>
<feature type="repeat" description="ANK" evidence="3">
    <location>
        <begin position="938"/>
        <end position="970"/>
    </location>
</feature>
<proteinExistence type="predicted"/>
<feature type="domain" description="GPI inositol-deacylase winged helix" evidence="5">
    <location>
        <begin position="330"/>
        <end position="415"/>
    </location>
</feature>
<evidence type="ECO:0000259" key="6">
    <source>
        <dbReference type="Pfam" id="PF24883"/>
    </source>
</evidence>
<dbReference type="SUPFAM" id="SSF48403">
    <property type="entry name" value="Ankyrin repeat"/>
    <property type="match status" value="2"/>
</dbReference>
<dbReference type="InterPro" id="IPR056884">
    <property type="entry name" value="NPHP3-like_N"/>
</dbReference>
<dbReference type="Pfam" id="PF24883">
    <property type="entry name" value="NPHP3_N"/>
    <property type="match status" value="1"/>
</dbReference>
<feature type="repeat" description="ANK" evidence="3">
    <location>
        <begin position="971"/>
        <end position="1003"/>
    </location>
</feature>
<evidence type="ECO:0000256" key="4">
    <source>
        <dbReference type="SAM" id="MobiDB-lite"/>
    </source>
</evidence>
<dbReference type="PROSITE" id="PS50297">
    <property type="entry name" value="ANK_REP_REGION"/>
    <property type="match status" value="4"/>
</dbReference>
<dbReference type="Proteomes" id="UP001161017">
    <property type="component" value="Unassembled WGS sequence"/>
</dbReference>
<gene>
    <name evidence="7" type="ORF">OHK93_008414</name>
</gene>
<dbReference type="EMBL" id="JAPUFD010000009">
    <property type="protein sequence ID" value="MDI1489136.1"/>
    <property type="molecule type" value="Genomic_DNA"/>
</dbReference>
<dbReference type="Pfam" id="PF22939">
    <property type="entry name" value="WHD_GPIID"/>
    <property type="match status" value="1"/>
</dbReference>
<reference evidence="7" key="1">
    <citation type="journal article" date="2023" name="Genome Biol. Evol.">
        <title>First Whole Genome Sequence and Flow Cytometry Genome Size Data for the Lichen-Forming Fungus Ramalina farinacea (Ascomycota).</title>
        <authorList>
            <person name="Llewellyn T."/>
            <person name="Mian S."/>
            <person name="Hill R."/>
            <person name="Leitch I.J."/>
            <person name="Gaya E."/>
        </authorList>
    </citation>
    <scope>NUCLEOTIDE SEQUENCE</scope>
    <source>
        <strain evidence="7">LIQ254RAFAR</strain>
    </source>
</reference>
<dbReference type="InterPro" id="IPR036770">
    <property type="entry name" value="Ankyrin_rpt-contain_sf"/>
</dbReference>
<evidence type="ECO:0000256" key="1">
    <source>
        <dbReference type="ARBA" id="ARBA00022737"/>
    </source>
</evidence>
<name>A0AA43TRV8_9LECA</name>
<feature type="domain" description="Nephrocystin 3-like N-terminal" evidence="6">
    <location>
        <begin position="1"/>
        <end position="148"/>
    </location>
</feature>
<dbReference type="AlphaFoldDB" id="A0AA43TRV8"/>
<accession>A0AA43TRV8</accession>
<evidence type="ECO:0000256" key="3">
    <source>
        <dbReference type="PROSITE-ProRule" id="PRU00023"/>
    </source>
</evidence>
<evidence type="ECO:0000313" key="7">
    <source>
        <dbReference type="EMBL" id="MDI1489136.1"/>
    </source>
</evidence>
<feature type="compositionally biased region" description="Acidic residues" evidence="4">
    <location>
        <begin position="1101"/>
        <end position="1112"/>
    </location>
</feature>
<sequence length="1152" mass="129146">MLSCLAVEHLRKAYENTRVPVLCIYLDHKEQNTQTSGNLIGGLLRQLLEYRNYAFCSSDLINLYNRKGKRSRLTKKELQQAFCNEICTYERYVSQTALTMKWVYLISCYRVIVVVDALDEGAREVGRFYQEIMSTLPLDRLSVMVTSREGPSEKDQGIRCSFGDEKCESGDKPLSLFYRCDECVDPFFDVCYSCHTLNRNCGKLGHELVEPYEHEEIYLKVDPPDEVIREFVKAQIHGDVTARRSGRKGLGLYKQDAGTTMLGRLCKKHPGLEDRIIDVVVIKADGRFQLAKLYIDTLREQLTAAEVDTALIRLPRGYGETYDQTVERIMAKGARVSSAALAALSWVVHAHRPLDLPELGHALAIKPGFDFSVEDTYDKETLLEITESLLMIDSDDKAVRLTHYTAQDYFVKAGRRWLPSDASALIARACLQYFSIQAISTPCSRDREEEEIEERKDEYPFLKYAYEYWGRHVQEAGSDPDTLKDALQFLKNDSAVETLVQALWYIESSESSRWEIRRGANALHVAAWFGLTNVLSDLKSSGLGINAKDPGHEQTPLMYASRRGHADTVAKLIQLGASVNLRSARGDTAIVEAVREGHAPVVHVLLKHAEVKINDPQIWQYDRTILMGAIINANTEILDVLLARKDLEVNQADLEGLTALHLASYSGKVDAVSSLLAHPQLDINARNRYGYTALFYAAECSDEDAAIATSKLLLERRAKTFYRDKTGGATAIMRAVDSGYFRLVEYLLEQRAFRLGEIDSQGRGLLHAAAVEGQSDMAEKLILRYREAGIEVDTTDNRGRTPLHDACRAGSLPVVALLTDSKANPLIEDHAQRNCLQVAWQNGHNHIVDYFTDPTKLLPDCFRAFRPNAENLPLWSLAKLGERRLVTTKVEQPPSRASEQVDPDTGNTPVYCAVLSQDPAVLDLLLKAGLSPATPNGISRYPLHEAAIVPNIQLTITLLDHNVNVNVEDAAGTTPIRLAYASNHFEHALFLIEAGANVRPKALILPLFFKAIEYGFVEAVRILINKFHAPVLIKNKYGESALTVAKANGRGEIMRLLVQNRSVYYHERVEGDDESEEMDLKKMDARGAFSRPEIWDEVEEDEKEILATEEEETGAHSDVWPSLQGVSDLAIGQDQQTRAEGKQLANEKWTPS</sequence>
<comment type="caution">
    <text evidence="7">The sequence shown here is derived from an EMBL/GenBank/DDBJ whole genome shotgun (WGS) entry which is preliminary data.</text>
</comment>
<protein>
    <submittedName>
        <fullName evidence="7">Uncharacterized protein</fullName>
    </submittedName>
</protein>
<feature type="region of interest" description="Disordered" evidence="4">
    <location>
        <begin position="1101"/>
        <end position="1152"/>
    </location>
</feature>
<evidence type="ECO:0000256" key="2">
    <source>
        <dbReference type="ARBA" id="ARBA00023043"/>
    </source>
</evidence>
<dbReference type="Pfam" id="PF12796">
    <property type="entry name" value="Ank_2"/>
    <property type="match status" value="3"/>
</dbReference>
<keyword evidence="8" id="KW-1185">Reference proteome</keyword>
<feature type="repeat" description="ANK" evidence="3">
    <location>
        <begin position="655"/>
        <end position="688"/>
    </location>
</feature>
<evidence type="ECO:0000313" key="8">
    <source>
        <dbReference type="Proteomes" id="UP001161017"/>
    </source>
</evidence>
<dbReference type="InterPro" id="IPR054471">
    <property type="entry name" value="GPIID_WHD"/>
</dbReference>
<organism evidence="7 8">
    <name type="scientific">Ramalina farinacea</name>
    <dbReference type="NCBI Taxonomy" id="258253"/>
    <lineage>
        <taxon>Eukaryota</taxon>
        <taxon>Fungi</taxon>
        <taxon>Dikarya</taxon>
        <taxon>Ascomycota</taxon>
        <taxon>Pezizomycotina</taxon>
        <taxon>Lecanoromycetes</taxon>
        <taxon>OSLEUM clade</taxon>
        <taxon>Lecanoromycetidae</taxon>
        <taxon>Lecanorales</taxon>
        <taxon>Lecanorineae</taxon>
        <taxon>Ramalinaceae</taxon>
        <taxon>Ramalina</taxon>
    </lineage>
</organism>
<dbReference type="PROSITE" id="PS50088">
    <property type="entry name" value="ANK_REPEAT"/>
    <property type="match status" value="6"/>
</dbReference>
<keyword evidence="2 3" id="KW-0040">ANK repeat</keyword>
<dbReference type="SMART" id="SM00248">
    <property type="entry name" value="ANK"/>
    <property type="match status" value="14"/>
</dbReference>
<feature type="repeat" description="ANK" evidence="3">
    <location>
        <begin position="798"/>
        <end position="830"/>
    </location>
</feature>